<evidence type="ECO:0000256" key="10">
    <source>
        <dbReference type="PIRSR" id="PIRSR602403-1"/>
    </source>
</evidence>
<evidence type="ECO:0000256" key="3">
    <source>
        <dbReference type="ARBA" id="ARBA00022723"/>
    </source>
</evidence>
<evidence type="ECO:0000256" key="8">
    <source>
        <dbReference type="ARBA" id="ARBA00023160"/>
    </source>
</evidence>
<dbReference type="GO" id="GO:0020037">
    <property type="term" value="F:heme binding"/>
    <property type="evidence" value="ECO:0007669"/>
    <property type="project" value="InterPro"/>
</dbReference>
<evidence type="ECO:0000313" key="11">
    <source>
        <dbReference type="EMBL" id="PKI34657.1"/>
    </source>
</evidence>
<dbReference type="GO" id="GO:0005506">
    <property type="term" value="F:iron ion binding"/>
    <property type="evidence" value="ECO:0007669"/>
    <property type="project" value="InterPro"/>
</dbReference>
<evidence type="ECO:0000256" key="2">
    <source>
        <dbReference type="ARBA" id="ARBA00022516"/>
    </source>
</evidence>
<dbReference type="InterPro" id="IPR036396">
    <property type="entry name" value="Cyt_P450_sf"/>
</dbReference>
<dbReference type="PANTHER" id="PTHR24286:SF255">
    <property type="entry name" value="ALLENE OXIDE SYNTHASE, CHLOROPLASTIC"/>
    <property type="match status" value="1"/>
</dbReference>
<keyword evidence="4" id="KW-0925">Oxylipin biosynthesis</keyword>
<keyword evidence="5" id="KW-0276">Fatty acid metabolism</keyword>
<evidence type="ECO:0000256" key="9">
    <source>
        <dbReference type="ARBA" id="ARBA00023239"/>
    </source>
</evidence>
<keyword evidence="2" id="KW-0444">Lipid biosynthesis</keyword>
<dbReference type="GO" id="GO:0016829">
    <property type="term" value="F:lyase activity"/>
    <property type="evidence" value="ECO:0007669"/>
    <property type="project" value="UniProtKB-KW"/>
</dbReference>
<dbReference type="PANTHER" id="PTHR24286">
    <property type="entry name" value="CYTOCHROME P450 26"/>
    <property type="match status" value="1"/>
</dbReference>
<dbReference type="InterPro" id="IPR002403">
    <property type="entry name" value="Cyt_P450_E_grp-IV"/>
</dbReference>
<dbReference type="Proteomes" id="UP000233551">
    <property type="component" value="Unassembled WGS sequence"/>
</dbReference>
<protein>
    <submittedName>
        <fullName evidence="11">Uncharacterized protein</fullName>
    </submittedName>
</protein>
<organism evidence="11 12">
    <name type="scientific">Punica granatum</name>
    <name type="common">Pomegranate</name>
    <dbReference type="NCBI Taxonomy" id="22663"/>
    <lineage>
        <taxon>Eukaryota</taxon>
        <taxon>Viridiplantae</taxon>
        <taxon>Streptophyta</taxon>
        <taxon>Embryophyta</taxon>
        <taxon>Tracheophyta</taxon>
        <taxon>Spermatophyta</taxon>
        <taxon>Magnoliopsida</taxon>
        <taxon>eudicotyledons</taxon>
        <taxon>Gunneridae</taxon>
        <taxon>Pentapetalae</taxon>
        <taxon>rosids</taxon>
        <taxon>malvids</taxon>
        <taxon>Myrtales</taxon>
        <taxon>Lythraceae</taxon>
        <taxon>Punica</taxon>
    </lineage>
</organism>
<evidence type="ECO:0000256" key="6">
    <source>
        <dbReference type="ARBA" id="ARBA00023004"/>
    </source>
</evidence>
<reference evidence="11 12" key="1">
    <citation type="submission" date="2017-11" db="EMBL/GenBank/DDBJ databases">
        <title>De-novo sequencing of pomegranate (Punica granatum L.) genome.</title>
        <authorList>
            <person name="Akparov Z."/>
            <person name="Amiraslanov A."/>
            <person name="Hajiyeva S."/>
            <person name="Abbasov M."/>
            <person name="Kaur K."/>
            <person name="Hamwieh A."/>
            <person name="Solovyev V."/>
            <person name="Salamov A."/>
            <person name="Braich B."/>
            <person name="Kosarev P."/>
            <person name="Mahmoud A."/>
            <person name="Hajiyev E."/>
            <person name="Babayeva S."/>
            <person name="Izzatullayeva V."/>
            <person name="Mammadov A."/>
            <person name="Mammadov A."/>
            <person name="Sharifova S."/>
            <person name="Ojaghi J."/>
            <person name="Eynullazada K."/>
            <person name="Bayramov B."/>
            <person name="Abdulazimova A."/>
            <person name="Shahmuradov I."/>
        </authorList>
    </citation>
    <scope>NUCLEOTIDE SEQUENCE [LARGE SCALE GENOMIC DNA]</scope>
    <source>
        <strain evidence="12">cv. AG2017</strain>
        <tissue evidence="11">Leaf</tissue>
    </source>
</reference>
<dbReference type="InterPro" id="IPR001128">
    <property type="entry name" value="Cyt_P450"/>
</dbReference>
<dbReference type="EMBL" id="PGOL01005786">
    <property type="protein sequence ID" value="PKI34657.1"/>
    <property type="molecule type" value="Genomic_DNA"/>
</dbReference>
<name>A0A2I0HSH1_PUNGR</name>
<dbReference type="GO" id="GO:0016705">
    <property type="term" value="F:oxidoreductase activity, acting on paired donors, with incorporation or reduction of molecular oxygen"/>
    <property type="evidence" value="ECO:0007669"/>
    <property type="project" value="InterPro"/>
</dbReference>
<dbReference type="STRING" id="22663.A0A2I0HSH1"/>
<comment type="caution">
    <text evidence="11">The sequence shown here is derived from an EMBL/GenBank/DDBJ whole genome shotgun (WGS) entry which is preliminary data.</text>
</comment>
<feature type="binding site" description="axial binding residue" evidence="10">
    <location>
        <position position="103"/>
    </location>
    <ligand>
        <name>heme</name>
        <dbReference type="ChEBI" id="CHEBI:30413"/>
    </ligand>
    <ligandPart>
        <name>Fe</name>
        <dbReference type="ChEBI" id="CHEBI:18248"/>
    </ligandPart>
</feature>
<evidence type="ECO:0000256" key="1">
    <source>
        <dbReference type="ARBA" id="ARBA00010617"/>
    </source>
</evidence>
<dbReference type="Gene3D" id="1.10.630.10">
    <property type="entry name" value="Cytochrome P450"/>
    <property type="match status" value="1"/>
</dbReference>
<keyword evidence="6 10" id="KW-0408">Iron</keyword>
<dbReference type="AlphaFoldDB" id="A0A2I0HSH1"/>
<evidence type="ECO:0000256" key="7">
    <source>
        <dbReference type="ARBA" id="ARBA00023098"/>
    </source>
</evidence>
<keyword evidence="9" id="KW-0456">Lyase</keyword>
<evidence type="ECO:0000313" key="12">
    <source>
        <dbReference type="Proteomes" id="UP000233551"/>
    </source>
</evidence>
<evidence type="ECO:0000256" key="5">
    <source>
        <dbReference type="ARBA" id="ARBA00022832"/>
    </source>
</evidence>
<dbReference type="GO" id="GO:0016125">
    <property type="term" value="P:sterol metabolic process"/>
    <property type="evidence" value="ECO:0007669"/>
    <property type="project" value="TreeGrafter"/>
</dbReference>
<keyword evidence="7" id="KW-0443">Lipid metabolism</keyword>
<evidence type="ECO:0000256" key="4">
    <source>
        <dbReference type="ARBA" id="ARBA00022767"/>
    </source>
</evidence>
<keyword evidence="8" id="KW-0275">Fatty acid biosynthesis</keyword>
<dbReference type="SUPFAM" id="SSF48264">
    <property type="entry name" value="Cytochrome P450"/>
    <property type="match status" value="1"/>
</dbReference>
<sequence length="150" mass="16915">MEQMPLMKSAVYECLRIEPPLPLQYGRVKKDLVVESHDSAFLVKTGELMFGYQPFATKDPRIFERPEEFVADRFMGEGERLLRHVLWSNGPENASPNLGNKQCAGKDLVVLVARLMLVELFLRYDSFDIEVGASSVGASVMVTSLKRATF</sequence>
<comment type="similarity">
    <text evidence="1">Belongs to the cytochrome P450 family.</text>
</comment>
<keyword evidence="3 10" id="KW-0479">Metal-binding</keyword>
<gene>
    <name evidence="11" type="ORF">CRG98_044971</name>
</gene>
<comment type="cofactor">
    <cofactor evidence="10">
        <name>heme</name>
        <dbReference type="ChEBI" id="CHEBI:30413"/>
    </cofactor>
</comment>
<dbReference type="GO" id="GO:0031408">
    <property type="term" value="P:oxylipin biosynthetic process"/>
    <property type="evidence" value="ECO:0007669"/>
    <property type="project" value="UniProtKB-KW"/>
</dbReference>
<proteinExistence type="inferred from homology"/>
<dbReference type="Pfam" id="PF00067">
    <property type="entry name" value="p450"/>
    <property type="match status" value="1"/>
</dbReference>
<keyword evidence="10" id="KW-0349">Heme</keyword>
<dbReference type="GO" id="GO:0006633">
    <property type="term" value="P:fatty acid biosynthetic process"/>
    <property type="evidence" value="ECO:0007669"/>
    <property type="project" value="UniProtKB-KW"/>
</dbReference>
<keyword evidence="12" id="KW-1185">Reference proteome</keyword>
<dbReference type="PRINTS" id="PR00465">
    <property type="entry name" value="EP450IV"/>
</dbReference>
<dbReference type="GO" id="GO:0004497">
    <property type="term" value="F:monooxygenase activity"/>
    <property type="evidence" value="ECO:0007669"/>
    <property type="project" value="InterPro"/>
</dbReference>
<accession>A0A2I0HSH1</accession>